<gene>
    <name evidence="1" type="ORF">MEUPH1_LOCUS21669</name>
</gene>
<comment type="caution">
    <text evidence="1">The sequence shown here is derived from an EMBL/GenBank/DDBJ whole genome shotgun (WGS) entry which is preliminary data.</text>
</comment>
<proteinExistence type="predicted"/>
<dbReference type="Proteomes" id="UP001160148">
    <property type="component" value="Unassembled WGS sequence"/>
</dbReference>
<name>A0AAV0XGQ6_9HEMI</name>
<protein>
    <submittedName>
        <fullName evidence="1">Uncharacterized protein</fullName>
    </submittedName>
</protein>
<keyword evidence="2" id="KW-1185">Reference proteome</keyword>
<reference evidence="1 2" key="1">
    <citation type="submission" date="2023-01" db="EMBL/GenBank/DDBJ databases">
        <authorList>
            <person name="Whitehead M."/>
        </authorList>
    </citation>
    <scope>NUCLEOTIDE SEQUENCE [LARGE SCALE GENOMIC DNA]</scope>
</reference>
<evidence type="ECO:0000313" key="1">
    <source>
        <dbReference type="EMBL" id="CAI6367168.1"/>
    </source>
</evidence>
<evidence type="ECO:0000313" key="2">
    <source>
        <dbReference type="Proteomes" id="UP001160148"/>
    </source>
</evidence>
<dbReference type="AlphaFoldDB" id="A0AAV0XGQ6"/>
<accession>A0AAV0XGQ6</accession>
<organism evidence="1 2">
    <name type="scientific">Macrosiphum euphorbiae</name>
    <name type="common">potato aphid</name>
    <dbReference type="NCBI Taxonomy" id="13131"/>
    <lineage>
        <taxon>Eukaryota</taxon>
        <taxon>Metazoa</taxon>
        <taxon>Ecdysozoa</taxon>
        <taxon>Arthropoda</taxon>
        <taxon>Hexapoda</taxon>
        <taxon>Insecta</taxon>
        <taxon>Pterygota</taxon>
        <taxon>Neoptera</taxon>
        <taxon>Paraneoptera</taxon>
        <taxon>Hemiptera</taxon>
        <taxon>Sternorrhyncha</taxon>
        <taxon>Aphidomorpha</taxon>
        <taxon>Aphidoidea</taxon>
        <taxon>Aphididae</taxon>
        <taxon>Macrosiphini</taxon>
        <taxon>Macrosiphum</taxon>
    </lineage>
</organism>
<sequence>MMNDYQNQSLSNKSEEMLKVRAAKFYFPREWDVPCRSGILRYNRGTITSRTQMRTDRWQIGRCNGATCPTQKYWE</sequence>
<dbReference type="EMBL" id="CARXXK010000004">
    <property type="protein sequence ID" value="CAI6367168.1"/>
    <property type="molecule type" value="Genomic_DNA"/>
</dbReference>